<evidence type="ECO:0000256" key="1">
    <source>
        <dbReference type="ARBA" id="ARBA00023015"/>
    </source>
</evidence>
<protein>
    <recommendedName>
        <fullName evidence="11">Transcription factor GTE4-like</fullName>
    </recommendedName>
</protein>
<gene>
    <name evidence="9" type="ORF">F511_29807</name>
</gene>
<dbReference type="InterPro" id="IPR001487">
    <property type="entry name" value="Bromodomain"/>
</dbReference>
<dbReference type="InterPro" id="IPR036427">
    <property type="entry name" value="Bromodomain-like_sf"/>
</dbReference>
<dbReference type="PROSITE" id="PS00633">
    <property type="entry name" value="BROMODOMAIN_1"/>
    <property type="match status" value="1"/>
</dbReference>
<accession>A0A2Z7CCP7</accession>
<dbReference type="Pfam" id="PF17035">
    <property type="entry name" value="BET"/>
    <property type="match status" value="1"/>
</dbReference>
<keyword evidence="1" id="KW-0805">Transcription regulation</keyword>
<evidence type="ECO:0000313" key="10">
    <source>
        <dbReference type="Proteomes" id="UP000250235"/>
    </source>
</evidence>
<evidence type="ECO:0000259" key="7">
    <source>
        <dbReference type="PROSITE" id="PS50014"/>
    </source>
</evidence>
<keyword evidence="10" id="KW-1185">Reference proteome</keyword>
<dbReference type="OrthoDB" id="21449at2759"/>
<organism evidence="9 10">
    <name type="scientific">Dorcoceras hygrometricum</name>
    <dbReference type="NCBI Taxonomy" id="472368"/>
    <lineage>
        <taxon>Eukaryota</taxon>
        <taxon>Viridiplantae</taxon>
        <taxon>Streptophyta</taxon>
        <taxon>Embryophyta</taxon>
        <taxon>Tracheophyta</taxon>
        <taxon>Spermatophyta</taxon>
        <taxon>Magnoliopsida</taxon>
        <taxon>eudicotyledons</taxon>
        <taxon>Gunneridae</taxon>
        <taxon>Pentapetalae</taxon>
        <taxon>asterids</taxon>
        <taxon>lamiids</taxon>
        <taxon>Lamiales</taxon>
        <taxon>Gesneriaceae</taxon>
        <taxon>Didymocarpoideae</taxon>
        <taxon>Trichosporeae</taxon>
        <taxon>Loxocarpinae</taxon>
        <taxon>Dorcoceras</taxon>
    </lineage>
</organism>
<keyword evidence="3" id="KW-0804">Transcription</keyword>
<feature type="compositionally biased region" description="Polar residues" evidence="6">
    <location>
        <begin position="66"/>
        <end position="81"/>
    </location>
</feature>
<feature type="region of interest" description="Disordered" evidence="6">
    <location>
        <begin position="60"/>
        <end position="82"/>
    </location>
</feature>
<dbReference type="Gene3D" id="1.20.920.10">
    <property type="entry name" value="Bromodomain-like"/>
    <property type="match status" value="1"/>
</dbReference>
<keyword evidence="5" id="KW-0175">Coiled coil</keyword>
<dbReference type="Proteomes" id="UP000250235">
    <property type="component" value="Unassembled WGS sequence"/>
</dbReference>
<dbReference type="InterPro" id="IPR027353">
    <property type="entry name" value="NET_dom"/>
</dbReference>
<dbReference type="PRINTS" id="PR00503">
    <property type="entry name" value="BROMODOMAIN"/>
</dbReference>
<name>A0A2Z7CCP7_9LAMI</name>
<dbReference type="AlphaFoldDB" id="A0A2Z7CCP7"/>
<evidence type="ECO:0000259" key="8">
    <source>
        <dbReference type="PROSITE" id="PS51525"/>
    </source>
</evidence>
<dbReference type="SMART" id="SM00297">
    <property type="entry name" value="BROMO"/>
    <property type="match status" value="1"/>
</dbReference>
<dbReference type="PROSITE" id="PS50014">
    <property type="entry name" value="BROMODOMAIN_2"/>
    <property type="match status" value="1"/>
</dbReference>
<dbReference type="EMBL" id="KQ999303">
    <property type="protein sequence ID" value="KZV42128.1"/>
    <property type="molecule type" value="Genomic_DNA"/>
</dbReference>
<evidence type="ECO:0000313" key="9">
    <source>
        <dbReference type="EMBL" id="KZV42128.1"/>
    </source>
</evidence>
<dbReference type="Gene3D" id="1.20.1270.220">
    <property type="match status" value="1"/>
</dbReference>
<dbReference type="InterPro" id="IPR037377">
    <property type="entry name" value="GTE_bromo"/>
</dbReference>
<dbReference type="CDD" id="cd05506">
    <property type="entry name" value="Bromo_plant1"/>
    <property type="match status" value="1"/>
</dbReference>
<feature type="domain" description="Bromo" evidence="7">
    <location>
        <begin position="451"/>
        <end position="523"/>
    </location>
</feature>
<dbReference type="SUPFAM" id="SSF47370">
    <property type="entry name" value="Bromodomain"/>
    <property type="match status" value="1"/>
</dbReference>
<dbReference type="PANTHER" id="PTHR45926">
    <property type="entry name" value="OSJNBA0053K19.4 PROTEIN"/>
    <property type="match status" value="1"/>
</dbReference>
<feature type="region of interest" description="Disordered" evidence="6">
    <location>
        <begin position="744"/>
        <end position="821"/>
    </location>
</feature>
<sequence length="821" mass="90386">MASGSIGDDSNGKLSSRGRVQWNPHIKVYTRRIRNKVQETVDNCGSSAATTSVAVAISTAERNDVSPDTSTDPNNPVSTPSYRAKPAIQDASAVPIENLSSADVPVPVEARLTTEDVNSSQRSVHEGSACQPAELQNLEDSPHPLSDAAQNFNKTSPIRSTVELATTNGNGTLNLRVTSPLSSVNDLLSAREVETAELPIRKDLQGDGELVPVSTQVMSGEGTADANGNAELLVISSVEDRIKFHLSKATPRNEIKELRKRLECELDQVRRLSKELEAKEIQISSYNTKISDSNIRDISNFVSSEVGSVGGLGPEQCGRQEGVVESKLKCRFIANLESRPIGLARMSSDMGVARNFEVRPYSRQLSVAVMENNQRPGDFVEKEKRTPKANQFYRKSEFLLAKDRLPPESNKRLKTNKGRKHRGDSEYAFGFGFGFDKRAIKSCSSLLQRLMKHNHGWVFNEPVNAKALGLHDYHDIIKHPMDLGTIKTRLSQKWYKSPREFAEDVRLVFRNAMTYNPKGQDVHFMAEQLSQIFEERWQILETEYNPYWKYQMYLDAGLPTPTFRKAAPLSHFAPASALGSAATPFPALVRPYAPAPVAIPTPSYAPDGHTRTLDRRDLIATPIAVDPIIQRPFIGRTPAPKKPKAKDLNKRDMTYDEKQKLSTNLQSLPSEKLDAIVQIIKRRSTALSQNDDEIEVDIDRVDTETLWELDRFVTNYKKSLSKYKRKAELARQARMVATQRLAPTVRAGMDTAPASADGQIGNGADKSTVPLAAEGETKENSGSRSSSSSSSSSDSGSSSSDSDSDSSSSSDGSDEGNSPKT</sequence>
<evidence type="ECO:0000256" key="6">
    <source>
        <dbReference type="SAM" id="MobiDB-lite"/>
    </source>
</evidence>
<dbReference type="PROSITE" id="PS51525">
    <property type="entry name" value="NET"/>
    <property type="match status" value="1"/>
</dbReference>
<evidence type="ECO:0000256" key="4">
    <source>
        <dbReference type="PROSITE-ProRule" id="PRU00035"/>
    </source>
</evidence>
<dbReference type="InterPro" id="IPR038336">
    <property type="entry name" value="NET_sf"/>
</dbReference>
<dbReference type="InterPro" id="IPR018359">
    <property type="entry name" value="Bromodomain_CS"/>
</dbReference>
<evidence type="ECO:0000256" key="2">
    <source>
        <dbReference type="ARBA" id="ARBA00023117"/>
    </source>
</evidence>
<evidence type="ECO:0000256" key="5">
    <source>
        <dbReference type="SAM" id="Coils"/>
    </source>
</evidence>
<feature type="compositionally biased region" description="Low complexity" evidence="6">
    <location>
        <begin position="782"/>
        <end position="811"/>
    </location>
</feature>
<feature type="coiled-coil region" evidence="5">
    <location>
        <begin position="252"/>
        <end position="289"/>
    </location>
</feature>
<evidence type="ECO:0000256" key="3">
    <source>
        <dbReference type="ARBA" id="ARBA00023163"/>
    </source>
</evidence>
<proteinExistence type="predicted"/>
<reference evidence="9 10" key="1">
    <citation type="journal article" date="2015" name="Proc. Natl. Acad. Sci. U.S.A.">
        <title>The resurrection genome of Boea hygrometrica: A blueprint for survival of dehydration.</title>
        <authorList>
            <person name="Xiao L."/>
            <person name="Yang G."/>
            <person name="Zhang L."/>
            <person name="Yang X."/>
            <person name="Zhao S."/>
            <person name="Ji Z."/>
            <person name="Zhou Q."/>
            <person name="Hu M."/>
            <person name="Wang Y."/>
            <person name="Chen M."/>
            <person name="Xu Y."/>
            <person name="Jin H."/>
            <person name="Xiao X."/>
            <person name="Hu G."/>
            <person name="Bao F."/>
            <person name="Hu Y."/>
            <person name="Wan P."/>
            <person name="Li L."/>
            <person name="Deng X."/>
            <person name="Kuang T."/>
            <person name="Xiang C."/>
            <person name="Zhu J.K."/>
            <person name="Oliver M.J."/>
            <person name="He Y."/>
        </authorList>
    </citation>
    <scope>NUCLEOTIDE SEQUENCE [LARGE SCALE GENOMIC DNA]</scope>
    <source>
        <strain evidence="10">cv. XS01</strain>
    </source>
</reference>
<evidence type="ECO:0008006" key="11">
    <source>
        <dbReference type="Google" id="ProtNLM"/>
    </source>
</evidence>
<dbReference type="Pfam" id="PF00439">
    <property type="entry name" value="Bromodomain"/>
    <property type="match status" value="1"/>
</dbReference>
<feature type="domain" description="NET" evidence="8">
    <location>
        <begin position="643"/>
        <end position="724"/>
    </location>
</feature>
<keyword evidence="2 4" id="KW-0103">Bromodomain</keyword>